<evidence type="ECO:0000313" key="3">
    <source>
        <dbReference type="Proteomes" id="UP000541444"/>
    </source>
</evidence>
<name>A0A7J7NHW2_9MAGN</name>
<keyword evidence="3" id="KW-1185">Reference proteome</keyword>
<proteinExistence type="predicted"/>
<dbReference type="Gene3D" id="3.40.50.620">
    <property type="entry name" value="HUPs"/>
    <property type="match status" value="1"/>
</dbReference>
<reference evidence="2 3" key="1">
    <citation type="journal article" date="2020" name="IScience">
        <title>Genome Sequencing of the Endangered Kingdonia uniflora (Circaeasteraceae, Ranunculales) Reveals Potential Mechanisms of Evolutionary Specialization.</title>
        <authorList>
            <person name="Sun Y."/>
            <person name="Deng T."/>
            <person name="Zhang A."/>
            <person name="Moore M.J."/>
            <person name="Landis J.B."/>
            <person name="Lin N."/>
            <person name="Zhang H."/>
            <person name="Zhang X."/>
            <person name="Huang J."/>
            <person name="Zhang X."/>
            <person name="Sun H."/>
            <person name="Wang H."/>
        </authorList>
    </citation>
    <scope>NUCLEOTIDE SEQUENCE [LARGE SCALE GENOMIC DNA]</scope>
    <source>
        <strain evidence="2">TB1705</strain>
        <tissue evidence="2">Leaf</tissue>
    </source>
</reference>
<dbReference type="PANTHER" id="PTHR47583">
    <property type="entry name" value="ADENINE NUCLEOTIDE ALPHA HYDROLASES-LIKE SUPERFAMILY PROTEIN"/>
    <property type="match status" value="1"/>
</dbReference>
<dbReference type="PANTHER" id="PTHR47583:SF1">
    <property type="entry name" value="ADENINE NUCLEOTIDE ALPHA HYDROLASES-LIKE SUPERFAMILY PROTEIN"/>
    <property type="match status" value="1"/>
</dbReference>
<dbReference type="InterPro" id="IPR006016">
    <property type="entry name" value="UspA"/>
</dbReference>
<dbReference type="Pfam" id="PF00582">
    <property type="entry name" value="Usp"/>
    <property type="match status" value="1"/>
</dbReference>
<dbReference type="InterPro" id="IPR014729">
    <property type="entry name" value="Rossmann-like_a/b/a_fold"/>
</dbReference>
<organism evidence="2 3">
    <name type="scientific">Kingdonia uniflora</name>
    <dbReference type="NCBI Taxonomy" id="39325"/>
    <lineage>
        <taxon>Eukaryota</taxon>
        <taxon>Viridiplantae</taxon>
        <taxon>Streptophyta</taxon>
        <taxon>Embryophyta</taxon>
        <taxon>Tracheophyta</taxon>
        <taxon>Spermatophyta</taxon>
        <taxon>Magnoliopsida</taxon>
        <taxon>Ranunculales</taxon>
        <taxon>Circaeasteraceae</taxon>
        <taxon>Kingdonia</taxon>
    </lineage>
</organism>
<evidence type="ECO:0000259" key="1">
    <source>
        <dbReference type="Pfam" id="PF00582"/>
    </source>
</evidence>
<evidence type="ECO:0000313" key="2">
    <source>
        <dbReference type="EMBL" id="KAF6166663.1"/>
    </source>
</evidence>
<dbReference type="CDD" id="cd23659">
    <property type="entry name" value="USP_At3g01520-like"/>
    <property type="match status" value="1"/>
</dbReference>
<accession>A0A7J7NHW2</accession>
<dbReference type="Proteomes" id="UP000541444">
    <property type="component" value="Unassembled WGS sequence"/>
</dbReference>
<dbReference type="SUPFAM" id="SSF52402">
    <property type="entry name" value="Adenine nucleotide alpha hydrolases-like"/>
    <property type="match status" value="1"/>
</dbReference>
<protein>
    <recommendedName>
        <fullName evidence="1">UspA domain-containing protein</fullName>
    </recommendedName>
</protein>
<comment type="caution">
    <text evidence="2">The sequence shown here is derived from an EMBL/GenBank/DDBJ whole genome shotgun (WGS) entry which is preliminary data.</text>
</comment>
<dbReference type="OrthoDB" id="843225at2759"/>
<gene>
    <name evidence="2" type="ORF">GIB67_005525</name>
</gene>
<dbReference type="EMBL" id="JACGCM010000786">
    <property type="protein sequence ID" value="KAF6166663.1"/>
    <property type="molecule type" value="Genomic_DNA"/>
</dbReference>
<sequence length="140" mass="16210">MEPVREDEEEKSWRQSEFKRERKIGRDVIVAIDHGPNSKLAFDWALLHFCRDADTLYIVHAVSSTQNQIVYDMSQDLMAKLAVEAFQISKVKTVPRIVEGDPGKVICKEVNKLKPAALIMGTTRGRSWFQRFFLFVYFSI</sequence>
<feature type="domain" description="UspA" evidence="1">
    <location>
        <begin position="27"/>
        <end position="134"/>
    </location>
</feature>
<dbReference type="AlphaFoldDB" id="A0A7J7NHW2"/>